<proteinExistence type="predicted"/>
<dbReference type="AlphaFoldDB" id="A0A8X7QIK2"/>
<evidence type="ECO:0000313" key="1">
    <source>
        <dbReference type="EMBL" id="KAG2270253.1"/>
    </source>
</evidence>
<protein>
    <submittedName>
        <fullName evidence="1">Uncharacterized protein</fullName>
    </submittedName>
</protein>
<name>A0A8X7QIK2_BRACI</name>
<sequence length="94" mass="10687">MMILFPKPLCEHHHQRRIFPRSLPPHSAYAPRSLYHLLVARTGREGRSYGHLTKVQYTDHGIDGDVEAVWFHCRGRKAPCRLSTDEAVVGKIGG</sequence>
<organism evidence="1 2">
    <name type="scientific">Brassica carinata</name>
    <name type="common">Ethiopian mustard</name>
    <name type="synonym">Abyssinian cabbage</name>
    <dbReference type="NCBI Taxonomy" id="52824"/>
    <lineage>
        <taxon>Eukaryota</taxon>
        <taxon>Viridiplantae</taxon>
        <taxon>Streptophyta</taxon>
        <taxon>Embryophyta</taxon>
        <taxon>Tracheophyta</taxon>
        <taxon>Spermatophyta</taxon>
        <taxon>Magnoliopsida</taxon>
        <taxon>eudicotyledons</taxon>
        <taxon>Gunneridae</taxon>
        <taxon>Pentapetalae</taxon>
        <taxon>rosids</taxon>
        <taxon>malvids</taxon>
        <taxon>Brassicales</taxon>
        <taxon>Brassicaceae</taxon>
        <taxon>Brassiceae</taxon>
        <taxon>Brassica</taxon>
    </lineage>
</organism>
<accession>A0A8X7QIK2</accession>
<keyword evidence="2" id="KW-1185">Reference proteome</keyword>
<dbReference type="Proteomes" id="UP000886595">
    <property type="component" value="Unassembled WGS sequence"/>
</dbReference>
<dbReference type="OrthoDB" id="10269018at2759"/>
<reference evidence="1 2" key="1">
    <citation type="submission" date="2020-02" db="EMBL/GenBank/DDBJ databases">
        <authorList>
            <person name="Ma Q."/>
            <person name="Huang Y."/>
            <person name="Song X."/>
            <person name="Pei D."/>
        </authorList>
    </citation>
    <scope>NUCLEOTIDE SEQUENCE [LARGE SCALE GENOMIC DNA]</scope>
    <source>
        <strain evidence="1">Sxm20200214</strain>
        <tissue evidence="1">Leaf</tissue>
    </source>
</reference>
<gene>
    <name evidence="1" type="ORF">Bca52824_064808</name>
</gene>
<evidence type="ECO:0000313" key="2">
    <source>
        <dbReference type="Proteomes" id="UP000886595"/>
    </source>
</evidence>
<dbReference type="EMBL" id="JAAMPC010000013">
    <property type="protein sequence ID" value="KAG2270253.1"/>
    <property type="molecule type" value="Genomic_DNA"/>
</dbReference>
<comment type="caution">
    <text evidence="1">The sequence shown here is derived from an EMBL/GenBank/DDBJ whole genome shotgun (WGS) entry which is preliminary data.</text>
</comment>